<proteinExistence type="predicted"/>
<name>A0ABW1Z3M5_9BACT</name>
<evidence type="ECO:0000313" key="4">
    <source>
        <dbReference type="EMBL" id="MFC6644161.1"/>
    </source>
</evidence>
<dbReference type="RefSeq" id="WP_263372110.1">
    <property type="nucleotide sequence ID" value="NZ_JAGSYD010000004.1"/>
</dbReference>
<keyword evidence="1" id="KW-0812">Transmembrane</keyword>
<dbReference type="Pfam" id="PF18998">
    <property type="entry name" value="Flg_new_2"/>
    <property type="match status" value="1"/>
</dbReference>
<dbReference type="Pfam" id="PF08924">
    <property type="entry name" value="Rv2525c_GlyHyd-like"/>
    <property type="match status" value="1"/>
</dbReference>
<sequence length="970" mass="98964">MALALMLASAGRAQSVASVEVEDMKQVSATSGWVLASHRLYWSDSAGSQWAEITPQASTNVVSAYFNANGSGWALQADDEGSTLRLDSTQDKGAHWSTTTVSSPFTEALVFNGKSSLQFTDAAHGWMMLGVQSSSAFRRGILLQTVDGGAHWTQTKMPPVGGEIQFSDATHGFVGPGPNGDDLFRTTDAGESWTAVTLPAIAGLDAVSSTVTLPVFTGAQSATLLRTIATQGSTTSVRYFTSDGGAHWSAETSKGFQHAPAALAADATLATNLTWTGSVSNAGPTAMLAQRSSFTSTDSGWVLFAGGSCSAQGECTTSQSLMGTADGGKSFHALGVLPGLTVSSASSFKLSPKGRSSQISPMGSAPQPQSSYPVTGVMGFDACSLPTTTQLNTWWTGSPYQTVGVYIGGANFACKSGLANLTSTYVSTVLAQGWEIVPIWVGMQAPGGSFSSMMSTSPATAQTQGASEADSAIGAMAALGMGQGSTIVFDLEAYTYTNATYLAATQAFLEGWNAELHAKGYLSAVYSSHNEFNGWIPTIVTPAIDTIWYAYFFSSGVACGTTCQTVYPTASAFTAIAPYWLNHHRSRQTSSSFNSTYNGLTLNIDEDYTDAAFEVATPITLTATKAGSGKGTIATTSINNSLDTSSYTAISCGPTCTSGTAQIAATDTVVLTATPASGAIFSGWSGCSSTSGATCTITTAVNATVTATFAPVPTYALTITKTGTGSGTVVSSDNYINCGTTCTAQYPAGSTVTLTATPSTTSAVGVWTGCTTSTGSTCNITTGSSAATVSVSFKSFTAAINPAAVSIVGGKSSTATVTITPDSGYIGTFSTFACSGLPAVATCAFSPTSLSAIGDGAALTTTVTITTTPVFSAFVSYKTTMVLAGLTLPALLLLPFGVARRKTMRRTMLSLTALALLGGLGSITGCSPGNPAPYDTVAPGSPFSGTVYVTFNTAAGGSTKVPLQLTVTAK</sequence>
<dbReference type="EMBL" id="JBHSWI010000001">
    <property type="protein sequence ID" value="MFC6644161.1"/>
    <property type="molecule type" value="Genomic_DNA"/>
</dbReference>
<accession>A0ABW1Z3M5</accession>
<evidence type="ECO:0000256" key="1">
    <source>
        <dbReference type="SAM" id="Phobius"/>
    </source>
</evidence>
<dbReference type="Proteomes" id="UP001596391">
    <property type="component" value="Unassembled WGS sequence"/>
</dbReference>
<evidence type="ECO:0000259" key="3">
    <source>
        <dbReference type="Pfam" id="PF18998"/>
    </source>
</evidence>
<dbReference type="Gene3D" id="3.20.20.80">
    <property type="entry name" value="Glycosidases"/>
    <property type="match status" value="1"/>
</dbReference>
<feature type="transmembrane region" description="Helical" evidence="1">
    <location>
        <begin position="881"/>
        <end position="899"/>
    </location>
</feature>
<dbReference type="InterPro" id="IPR044060">
    <property type="entry name" value="Bacterial_rp_domain"/>
</dbReference>
<feature type="domain" description="Bacterial repeat" evidence="3">
    <location>
        <begin position="659"/>
        <end position="712"/>
    </location>
</feature>
<dbReference type="InterPro" id="IPR015020">
    <property type="entry name" value="Rv2525c-like_Glyco_Hydro-like"/>
</dbReference>
<protein>
    <submittedName>
        <fullName evidence="4">Glycoside hydrolase domain-containing protein</fullName>
    </submittedName>
</protein>
<comment type="caution">
    <text evidence="4">The sequence shown here is derived from an EMBL/GenBank/DDBJ whole genome shotgun (WGS) entry which is preliminary data.</text>
</comment>
<dbReference type="SUPFAM" id="SSF51445">
    <property type="entry name" value="(Trans)glycosidases"/>
    <property type="match status" value="1"/>
</dbReference>
<evidence type="ECO:0000259" key="2">
    <source>
        <dbReference type="Pfam" id="PF08924"/>
    </source>
</evidence>
<dbReference type="InterPro" id="IPR017853">
    <property type="entry name" value="GH"/>
</dbReference>
<evidence type="ECO:0000313" key="5">
    <source>
        <dbReference type="Proteomes" id="UP001596391"/>
    </source>
</evidence>
<keyword evidence="1" id="KW-1133">Transmembrane helix</keyword>
<feature type="domain" description="Rv2525c-like glycoside hydrolase-like" evidence="2">
    <location>
        <begin position="395"/>
        <end position="608"/>
    </location>
</feature>
<dbReference type="InterPro" id="IPR015943">
    <property type="entry name" value="WD40/YVTN_repeat-like_dom_sf"/>
</dbReference>
<dbReference type="SUPFAM" id="SSF110296">
    <property type="entry name" value="Oligoxyloglucan reducing end-specific cellobiohydrolase"/>
    <property type="match status" value="2"/>
</dbReference>
<organism evidence="4 5">
    <name type="scientific">Granulicella cerasi</name>
    <dbReference type="NCBI Taxonomy" id="741063"/>
    <lineage>
        <taxon>Bacteria</taxon>
        <taxon>Pseudomonadati</taxon>
        <taxon>Acidobacteriota</taxon>
        <taxon>Terriglobia</taxon>
        <taxon>Terriglobales</taxon>
        <taxon>Acidobacteriaceae</taxon>
        <taxon>Granulicella</taxon>
    </lineage>
</organism>
<dbReference type="Gene3D" id="2.130.10.10">
    <property type="entry name" value="YVTN repeat-like/Quinoprotein amine dehydrogenase"/>
    <property type="match status" value="1"/>
</dbReference>
<keyword evidence="1" id="KW-0472">Membrane</keyword>
<dbReference type="GO" id="GO:0016787">
    <property type="term" value="F:hydrolase activity"/>
    <property type="evidence" value="ECO:0007669"/>
    <property type="project" value="UniProtKB-KW"/>
</dbReference>
<gene>
    <name evidence="4" type="ORF">ACFQBQ_00850</name>
</gene>
<reference evidence="5" key="1">
    <citation type="journal article" date="2019" name="Int. J. Syst. Evol. Microbiol.">
        <title>The Global Catalogue of Microorganisms (GCM) 10K type strain sequencing project: providing services to taxonomists for standard genome sequencing and annotation.</title>
        <authorList>
            <consortium name="The Broad Institute Genomics Platform"/>
            <consortium name="The Broad Institute Genome Sequencing Center for Infectious Disease"/>
            <person name="Wu L."/>
            <person name="Ma J."/>
        </authorList>
    </citation>
    <scope>NUCLEOTIDE SEQUENCE [LARGE SCALE GENOMIC DNA]</scope>
    <source>
        <strain evidence="5">CGMCC 1.16026</strain>
    </source>
</reference>
<keyword evidence="4" id="KW-0378">Hydrolase</keyword>
<keyword evidence="5" id="KW-1185">Reference proteome</keyword>